<sequence>MHLAWGIVLVLVAFILISIAVKKYVKTAEDYWIMGRKAKWWMFTGTLTASYVSLSTFIGGVGSAWNWGPMPFLLFYTSSFTFGWIIAVTLIGLRMRKLGVTSISEYYKVRFGNNGKWMFAGLGLTLAGILYFYLLVQIQGGGLILQTIFDIPLPLAVTIMVIIVAFTLGLSGMWSVVITDTFATVLFILIAIIILPATISAVGGVDAGIAAISSFDGWSATGSSGLGMASFVGYALAWLAIVGGSPHIINRSLIVDKPKSVLKGSFISYTITVVLSILIFISAGMLMAVIEPGSMHPDSISAYASVHVWPWIVGVLIIGAAMSAAFTTANTQALSIAQGIVDLFRYALKPDMSDDAKKKYTTVISVIVLILVGVMAFRQNYLLIIAGSLAGIIASLGLFPTLILSLYWERLTIKAVNIMIWLSVPVGAFMIITNNLWGWFAPFPTVYSFPIGFGGLIILSLLTKQTKGEKEGYKLLKDKGFATEEAAPEKQDYVILIGGFIVVTVVYFMLLSMIGIF</sequence>
<feature type="transmembrane region" description="Helical" evidence="14">
    <location>
        <begin position="225"/>
        <end position="245"/>
    </location>
</feature>
<dbReference type="EMBL" id="VLKI01000001">
    <property type="protein sequence ID" value="TWH90930.1"/>
    <property type="molecule type" value="Genomic_DNA"/>
</dbReference>
<feature type="transmembrane region" description="Helical" evidence="14">
    <location>
        <begin position="6"/>
        <end position="25"/>
    </location>
</feature>
<feature type="transmembrane region" description="Helical" evidence="14">
    <location>
        <begin position="46"/>
        <end position="67"/>
    </location>
</feature>
<feature type="transmembrane region" description="Helical" evidence="14">
    <location>
        <begin position="420"/>
        <end position="440"/>
    </location>
</feature>
<feature type="transmembrane region" description="Helical" evidence="14">
    <location>
        <begin position="493"/>
        <end position="516"/>
    </location>
</feature>
<reference evidence="15 16" key="1">
    <citation type="journal article" date="2015" name="Stand. Genomic Sci.">
        <title>Genomic Encyclopedia of Bacterial and Archaeal Type Strains, Phase III: the genomes of soil and plant-associated and newly described type strains.</title>
        <authorList>
            <person name="Whitman W.B."/>
            <person name="Woyke T."/>
            <person name="Klenk H.P."/>
            <person name="Zhou Y."/>
            <person name="Lilburn T.G."/>
            <person name="Beck B.J."/>
            <person name="De Vos P."/>
            <person name="Vandamme P."/>
            <person name="Eisen J.A."/>
            <person name="Garrity G."/>
            <person name="Hugenholtz P."/>
            <person name="Kyrpides N.C."/>
        </authorList>
    </citation>
    <scope>NUCLEOTIDE SEQUENCE [LARGE SCALE GENOMIC DNA]</scope>
    <source>
        <strain evidence="15 16">CGMCC 1.10115</strain>
    </source>
</reference>
<keyword evidence="11" id="KW-0739">Sodium transport</keyword>
<feature type="transmembrane region" description="Helical" evidence="14">
    <location>
        <begin position="308"/>
        <end position="326"/>
    </location>
</feature>
<organism evidence="15 16">
    <name type="scientific">Cytobacillus oceanisediminis</name>
    <dbReference type="NCBI Taxonomy" id="665099"/>
    <lineage>
        <taxon>Bacteria</taxon>
        <taxon>Bacillati</taxon>
        <taxon>Bacillota</taxon>
        <taxon>Bacilli</taxon>
        <taxon>Bacillales</taxon>
        <taxon>Bacillaceae</taxon>
        <taxon>Cytobacillus</taxon>
    </lineage>
</organism>
<dbReference type="InterPro" id="IPR050277">
    <property type="entry name" value="Sodium:Solute_Symporter"/>
</dbReference>
<comment type="similarity">
    <text evidence="2 13">Belongs to the sodium:solute symporter (SSF) (TC 2.A.21) family.</text>
</comment>
<keyword evidence="7 14" id="KW-1133">Transmembrane helix</keyword>
<keyword evidence="3" id="KW-0813">Transport</keyword>
<keyword evidence="9" id="KW-0406">Ion transport</keyword>
<keyword evidence="8" id="KW-0915">Sodium</keyword>
<dbReference type="PANTHER" id="PTHR48086:SF3">
    <property type="entry name" value="SODIUM_PROLINE SYMPORTER"/>
    <property type="match status" value="1"/>
</dbReference>
<evidence type="ECO:0000313" key="15">
    <source>
        <dbReference type="EMBL" id="TWH90930.1"/>
    </source>
</evidence>
<feature type="transmembrane region" description="Helical" evidence="14">
    <location>
        <begin position="360"/>
        <end position="377"/>
    </location>
</feature>
<feature type="transmembrane region" description="Helical" evidence="14">
    <location>
        <begin position="155"/>
        <end position="178"/>
    </location>
</feature>
<evidence type="ECO:0000256" key="6">
    <source>
        <dbReference type="ARBA" id="ARBA00022847"/>
    </source>
</evidence>
<evidence type="ECO:0000256" key="7">
    <source>
        <dbReference type="ARBA" id="ARBA00022989"/>
    </source>
</evidence>
<keyword evidence="5 14" id="KW-0812">Transmembrane</keyword>
<dbReference type="AlphaFoldDB" id="A0A562K681"/>
<evidence type="ECO:0000256" key="2">
    <source>
        <dbReference type="ARBA" id="ARBA00006434"/>
    </source>
</evidence>
<feature type="transmembrane region" description="Helical" evidence="14">
    <location>
        <begin position="383"/>
        <end position="408"/>
    </location>
</feature>
<comment type="catalytic activity">
    <reaction evidence="12">
        <text>L-proline(in) + Na(+)(in) = L-proline(out) + Na(+)(out)</text>
        <dbReference type="Rhea" id="RHEA:28967"/>
        <dbReference type="ChEBI" id="CHEBI:29101"/>
        <dbReference type="ChEBI" id="CHEBI:60039"/>
    </reaction>
</comment>
<dbReference type="Pfam" id="PF00474">
    <property type="entry name" value="SSF"/>
    <property type="match status" value="1"/>
</dbReference>
<keyword evidence="6" id="KW-0769">Symport</keyword>
<protein>
    <submittedName>
        <fullName evidence="15">Na+/proline symporter</fullName>
    </submittedName>
</protein>
<evidence type="ECO:0000256" key="5">
    <source>
        <dbReference type="ARBA" id="ARBA00022692"/>
    </source>
</evidence>
<evidence type="ECO:0000256" key="1">
    <source>
        <dbReference type="ARBA" id="ARBA00004651"/>
    </source>
</evidence>
<evidence type="ECO:0000313" key="16">
    <source>
        <dbReference type="Proteomes" id="UP000318667"/>
    </source>
</evidence>
<dbReference type="Proteomes" id="UP000318667">
    <property type="component" value="Unassembled WGS sequence"/>
</dbReference>
<dbReference type="PROSITE" id="PS50283">
    <property type="entry name" value="NA_SOLUT_SYMP_3"/>
    <property type="match status" value="1"/>
</dbReference>
<accession>A0A562K681</accession>
<feature type="transmembrane region" description="Helical" evidence="14">
    <location>
        <begin position="446"/>
        <end position="463"/>
    </location>
</feature>
<proteinExistence type="inferred from homology"/>
<evidence type="ECO:0000256" key="14">
    <source>
        <dbReference type="SAM" id="Phobius"/>
    </source>
</evidence>
<dbReference type="GeneID" id="65401666"/>
<evidence type="ECO:0000256" key="3">
    <source>
        <dbReference type="ARBA" id="ARBA00022448"/>
    </source>
</evidence>
<feature type="transmembrane region" description="Helical" evidence="14">
    <location>
        <begin position="185"/>
        <end position="205"/>
    </location>
</feature>
<keyword evidence="16" id="KW-1185">Reference proteome</keyword>
<feature type="transmembrane region" description="Helical" evidence="14">
    <location>
        <begin position="114"/>
        <end position="135"/>
    </location>
</feature>
<evidence type="ECO:0000256" key="10">
    <source>
        <dbReference type="ARBA" id="ARBA00023136"/>
    </source>
</evidence>
<name>A0A562K681_9BACI</name>
<dbReference type="OrthoDB" id="9766407at2"/>
<evidence type="ECO:0000256" key="13">
    <source>
        <dbReference type="RuleBase" id="RU362091"/>
    </source>
</evidence>
<evidence type="ECO:0000256" key="8">
    <source>
        <dbReference type="ARBA" id="ARBA00023053"/>
    </source>
</evidence>
<gene>
    <name evidence="15" type="ORF">IQ19_00380</name>
</gene>
<dbReference type="Gene3D" id="1.20.1730.10">
    <property type="entry name" value="Sodium/glucose cotransporter"/>
    <property type="match status" value="1"/>
</dbReference>
<dbReference type="InterPro" id="IPR038377">
    <property type="entry name" value="Na/Glc_symporter_sf"/>
</dbReference>
<comment type="subcellular location">
    <subcellularLocation>
        <location evidence="1">Cell membrane</location>
        <topology evidence="1">Multi-pass membrane protein</topology>
    </subcellularLocation>
</comment>
<keyword evidence="4" id="KW-1003">Cell membrane</keyword>
<keyword evidence="10 14" id="KW-0472">Membrane</keyword>
<feature type="transmembrane region" description="Helical" evidence="14">
    <location>
        <begin position="266"/>
        <end position="288"/>
    </location>
</feature>
<evidence type="ECO:0000256" key="11">
    <source>
        <dbReference type="ARBA" id="ARBA00023201"/>
    </source>
</evidence>
<feature type="transmembrane region" description="Helical" evidence="14">
    <location>
        <begin position="73"/>
        <end position="93"/>
    </location>
</feature>
<evidence type="ECO:0000256" key="12">
    <source>
        <dbReference type="ARBA" id="ARBA00033708"/>
    </source>
</evidence>
<evidence type="ECO:0000256" key="4">
    <source>
        <dbReference type="ARBA" id="ARBA00022475"/>
    </source>
</evidence>
<evidence type="ECO:0000256" key="9">
    <source>
        <dbReference type="ARBA" id="ARBA00023065"/>
    </source>
</evidence>
<dbReference type="RefSeq" id="WP_144539320.1">
    <property type="nucleotide sequence ID" value="NZ_CBCSDC010000047.1"/>
</dbReference>
<dbReference type="GO" id="GO:0005886">
    <property type="term" value="C:plasma membrane"/>
    <property type="evidence" value="ECO:0007669"/>
    <property type="project" value="UniProtKB-SubCell"/>
</dbReference>
<comment type="caution">
    <text evidence="15">The sequence shown here is derived from an EMBL/GenBank/DDBJ whole genome shotgun (WGS) entry which is preliminary data.</text>
</comment>
<dbReference type="PANTHER" id="PTHR48086">
    <property type="entry name" value="SODIUM/PROLINE SYMPORTER-RELATED"/>
    <property type="match status" value="1"/>
</dbReference>
<dbReference type="GO" id="GO:0006814">
    <property type="term" value="P:sodium ion transport"/>
    <property type="evidence" value="ECO:0007669"/>
    <property type="project" value="UniProtKB-KW"/>
</dbReference>
<dbReference type="InterPro" id="IPR001734">
    <property type="entry name" value="Na/solute_symporter"/>
</dbReference>
<dbReference type="GO" id="GO:0015293">
    <property type="term" value="F:symporter activity"/>
    <property type="evidence" value="ECO:0007669"/>
    <property type="project" value="UniProtKB-KW"/>
</dbReference>
<dbReference type="CDD" id="cd10322">
    <property type="entry name" value="SLC5sbd"/>
    <property type="match status" value="1"/>
</dbReference>